<dbReference type="AlphaFoldDB" id="J9DFV6"/>
<dbReference type="Proteomes" id="UP000003163">
    <property type="component" value="Unassembled WGS sequence"/>
</dbReference>
<dbReference type="VEuPathDB" id="MicrosporidiaDB:EDEG_03926"/>
<dbReference type="InParanoid" id="J9DFV6"/>
<name>J9DFV6_EDHAE</name>
<reference evidence="1 2" key="1">
    <citation type="submission" date="2011-08" db="EMBL/GenBank/DDBJ databases">
        <authorList>
            <person name="Liu Z.J."/>
            <person name="Shi F.L."/>
            <person name="Lu J.Q."/>
            <person name="Li M."/>
            <person name="Wang Z.L."/>
        </authorList>
    </citation>
    <scope>NUCLEOTIDE SEQUENCE [LARGE SCALE GENOMIC DNA]</scope>
    <source>
        <strain evidence="1 2">USNM 41457</strain>
    </source>
</reference>
<proteinExistence type="predicted"/>
<comment type="caution">
    <text evidence="1">The sequence shown here is derived from an EMBL/GenBank/DDBJ whole genome shotgun (WGS) entry which is preliminary data.</text>
</comment>
<sequence>MRMCILPNEYDYSIYVMDLILTLTRKNILNAHLIPNWIKPTEHVNIKKIFDFLRNNWILSLLNYCVQNKYSTSIDKIILYIQTFANLENPFINRKIVELPFLVLLKFVLEDHKMTAEITILADIIISIQNEKFEQFKKII</sequence>
<accession>J9DFV6</accession>
<gene>
    <name evidence="1" type="ORF">EDEG_03926</name>
</gene>
<protein>
    <submittedName>
        <fullName evidence="1">Uncharacterized protein</fullName>
    </submittedName>
</protein>
<dbReference type="EMBL" id="AFBI03000149">
    <property type="protein sequence ID" value="EJW01485.1"/>
    <property type="molecule type" value="Genomic_DNA"/>
</dbReference>
<keyword evidence="2" id="KW-1185">Reference proteome</keyword>
<organism evidence="1 2">
    <name type="scientific">Edhazardia aedis (strain USNM 41457)</name>
    <name type="common">Microsporidian parasite</name>
    <dbReference type="NCBI Taxonomy" id="1003232"/>
    <lineage>
        <taxon>Eukaryota</taxon>
        <taxon>Fungi</taxon>
        <taxon>Fungi incertae sedis</taxon>
        <taxon>Microsporidia</taxon>
        <taxon>Edhazardia</taxon>
    </lineage>
</organism>
<reference evidence="2" key="2">
    <citation type="submission" date="2015-07" db="EMBL/GenBank/DDBJ databases">
        <title>Contrasting host-pathogen interactions and genome evolution in two generalist and specialist microsporidian pathogens of mosquitoes.</title>
        <authorList>
            <consortium name="The Broad Institute Genomics Platform"/>
            <consortium name="The Broad Institute Genome Sequencing Center for Infectious Disease"/>
            <person name="Cuomo C.A."/>
            <person name="Sanscrainte N.D."/>
            <person name="Goldberg J.M."/>
            <person name="Heiman D."/>
            <person name="Young S."/>
            <person name="Zeng Q."/>
            <person name="Becnel J.J."/>
            <person name="Birren B.W."/>
        </authorList>
    </citation>
    <scope>NUCLEOTIDE SEQUENCE [LARGE SCALE GENOMIC DNA]</scope>
    <source>
        <strain evidence="2">USNM 41457</strain>
    </source>
</reference>
<dbReference type="HOGENOM" id="CLU_1835148_0_0_1"/>
<evidence type="ECO:0000313" key="2">
    <source>
        <dbReference type="Proteomes" id="UP000003163"/>
    </source>
</evidence>
<evidence type="ECO:0000313" key="1">
    <source>
        <dbReference type="EMBL" id="EJW01485.1"/>
    </source>
</evidence>